<reference evidence="1" key="1">
    <citation type="submission" date="2023-03" db="EMBL/GenBank/DDBJ databases">
        <authorList>
            <person name="Julca I."/>
        </authorList>
    </citation>
    <scope>NUCLEOTIDE SEQUENCE</scope>
</reference>
<accession>A0AAV1DYN3</accession>
<evidence type="ECO:0000313" key="1">
    <source>
        <dbReference type="EMBL" id="CAI9112147.1"/>
    </source>
</evidence>
<organism evidence="1 2">
    <name type="scientific">Oldenlandia corymbosa var. corymbosa</name>
    <dbReference type="NCBI Taxonomy" id="529605"/>
    <lineage>
        <taxon>Eukaryota</taxon>
        <taxon>Viridiplantae</taxon>
        <taxon>Streptophyta</taxon>
        <taxon>Embryophyta</taxon>
        <taxon>Tracheophyta</taxon>
        <taxon>Spermatophyta</taxon>
        <taxon>Magnoliopsida</taxon>
        <taxon>eudicotyledons</taxon>
        <taxon>Gunneridae</taxon>
        <taxon>Pentapetalae</taxon>
        <taxon>asterids</taxon>
        <taxon>lamiids</taxon>
        <taxon>Gentianales</taxon>
        <taxon>Rubiaceae</taxon>
        <taxon>Rubioideae</taxon>
        <taxon>Spermacoceae</taxon>
        <taxon>Hedyotis-Oldenlandia complex</taxon>
        <taxon>Oldenlandia</taxon>
    </lineage>
</organism>
<dbReference type="Proteomes" id="UP001161247">
    <property type="component" value="Chromosome 7"/>
</dbReference>
<proteinExistence type="predicted"/>
<evidence type="ECO:0000313" key="2">
    <source>
        <dbReference type="Proteomes" id="UP001161247"/>
    </source>
</evidence>
<gene>
    <name evidence="1" type="ORF">OLC1_LOCUS19394</name>
</gene>
<dbReference type="AlphaFoldDB" id="A0AAV1DYN3"/>
<protein>
    <submittedName>
        <fullName evidence="1">OLC1v1012539C1</fullName>
    </submittedName>
</protein>
<sequence>MFLMEFLTSTFPLYGISCCSQNMVKEASSHGNASQSAIGDVGGHNTGSLAYSSATNAATLASVSPLVTTETSKFASATTTGKHRKDAPNVLKFNSISFSIINF</sequence>
<dbReference type="EMBL" id="OX459124">
    <property type="protein sequence ID" value="CAI9112147.1"/>
    <property type="molecule type" value="Genomic_DNA"/>
</dbReference>
<keyword evidence="2" id="KW-1185">Reference proteome</keyword>
<name>A0AAV1DYN3_OLDCO</name>